<dbReference type="Gene3D" id="1.10.150.240">
    <property type="entry name" value="Putative phosphatase, domain 2"/>
    <property type="match status" value="1"/>
</dbReference>
<dbReference type="SFLD" id="SFLDG01135">
    <property type="entry name" value="C1.5.6:_HAD__Beta-PGM__Phospha"/>
    <property type="match status" value="1"/>
</dbReference>
<name>A0ABZ3BAT6_9ENTR</name>
<dbReference type="NCBIfam" id="TIGR01509">
    <property type="entry name" value="HAD-SF-IA-v3"/>
    <property type="match status" value="1"/>
</dbReference>
<dbReference type="InterPro" id="IPR051806">
    <property type="entry name" value="HAD-like_SPP"/>
</dbReference>
<dbReference type="Gene3D" id="3.40.50.1000">
    <property type="entry name" value="HAD superfamily/HAD-like"/>
    <property type="match status" value="1"/>
</dbReference>
<keyword evidence="2" id="KW-0378">Hydrolase</keyword>
<dbReference type="InterPro" id="IPR006439">
    <property type="entry name" value="HAD-SF_hydro_IA"/>
</dbReference>
<dbReference type="InterPro" id="IPR023198">
    <property type="entry name" value="PGP-like_dom2"/>
</dbReference>
<dbReference type="InterPro" id="IPR023214">
    <property type="entry name" value="HAD_sf"/>
</dbReference>
<sequence length="229" mass="24319">MKLSTPEEVDVQCKGFLFDLDGTLVNSLPAVERAWCNWADKFGIAHDEVLNFIHGKQAITSLRHFMAGASEEAIAAEFTHLEAIEAQDTHGITPLPGAIELLHHLDESGIPWAIVTSGSVPVAHARHRATGLPTPKVFITAEQVKHGKPEPDAYLLGAERLGLAPQDCVVVEDAPAGVLSGLAAGCHVIAVNVPADAPRLDEVDFSLQSLAALNVTKQPNGTVLVNLKA</sequence>
<dbReference type="EMBL" id="CP151800">
    <property type="protein sequence ID" value="WZW00451.1"/>
    <property type="molecule type" value="Genomic_DNA"/>
</dbReference>
<organism evidence="2 3">
    <name type="scientific">Kosakonia calanthes</name>
    <dbReference type="NCBI Taxonomy" id="3139408"/>
    <lineage>
        <taxon>Bacteria</taxon>
        <taxon>Pseudomonadati</taxon>
        <taxon>Pseudomonadota</taxon>
        <taxon>Gammaproteobacteria</taxon>
        <taxon>Enterobacterales</taxon>
        <taxon>Enterobacteriaceae</taxon>
        <taxon>Kosakonia</taxon>
    </lineage>
</organism>
<dbReference type="Pfam" id="PF00702">
    <property type="entry name" value="Hydrolase"/>
    <property type="match status" value="1"/>
</dbReference>
<evidence type="ECO:0000256" key="1">
    <source>
        <dbReference type="ARBA" id="ARBA00022723"/>
    </source>
</evidence>
<accession>A0ABZ3BAT6</accession>
<dbReference type="InterPro" id="IPR036412">
    <property type="entry name" value="HAD-like_sf"/>
</dbReference>
<evidence type="ECO:0000313" key="3">
    <source>
        <dbReference type="Proteomes" id="UP001466893"/>
    </source>
</evidence>
<dbReference type="CDD" id="cd07527">
    <property type="entry name" value="HAD_ScGPP-like"/>
    <property type="match status" value="1"/>
</dbReference>
<reference evidence="2 3" key="1">
    <citation type="submission" date="2024-04" db="EMBL/GenBank/DDBJ databases">
        <title>Kosakonia calanthae sp. nov., a halophilic bacterium isolated from leaves of Calanthe tiplacata.</title>
        <authorList>
            <person name="Wu P."/>
        </authorList>
    </citation>
    <scope>NUCLEOTIDE SEQUENCE [LARGE SCALE GENOMIC DNA]</scope>
    <source>
        <strain evidence="2 3">BYX6</strain>
    </source>
</reference>
<protein>
    <submittedName>
        <fullName evidence="2">Sugar phosphatase</fullName>
        <ecNumber evidence="2">3.1.3.23</ecNumber>
    </submittedName>
</protein>
<dbReference type="PANTHER" id="PTHR43481">
    <property type="entry name" value="FRUCTOSE-1-PHOSPHATE PHOSPHATASE"/>
    <property type="match status" value="1"/>
</dbReference>
<dbReference type="NCBIfam" id="NF008610">
    <property type="entry name" value="PRK11587.1"/>
    <property type="match status" value="1"/>
</dbReference>
<evidence type="ECO:0000313" key="2">
    <source>
        <dbReference type="EMBL" id="WZW00451.1"/>
    </source>
</evidence>
<dbReference type="EC" id="3.1.3.23" evidence="2"/>
<dbReference type="SFLD" id="SFLDG01129">
    <property type="entry name" value="C1.5:_HAD__Beta-PGM__Phosphata"/>
    <property type="match status" value="1"/>
</dbReference>
<dbReference type="SFLD" id="SFLDS00003">
    <property type="entry name" value="Haloacid_Dehalogenase"/>
    <property type="match status" value="1"/>
</dbReference>
<dbReference type="PANTHER" id="PTHR43481:SF4">
    <property type="entry name" value="GLYCEROL-1-PHOSPHATE PHOSPHOHYDROLASE 1-RELATED"/>
    <property type="match status" value="1"/>
</dbReference>
<dbReference type="Proteomes" id="UP001466893">
    <property type="component" value="Chromosome"/>
</dbReference>
<proteinExistence type="predicted"/>
<gene>
    <name evidence="2" type="ORF">AAEY27_07345</name>
</gene>
<dbReference type="GO" id="GO:0050308">
    <property type="term" value="F:sugar-phosphatase activity"/>
    <property type="evidence" value="ECO:0007669"/>
    <property type="project" value="UniProtKB-EC"/>
</dbReference>
<dbReference type="SUPFAM" id="SSF56784">
    <property type="entry name" value="HAD-like"/>
    <property type="match status" value="1"/>
</dbReference>
<keyword evidence="1" id="KW-0479">Metal-binding</keyword>
<keyword evidence="3" id="KW-1185">Reference proteome</keyword>
<dbReference type="RefSeq" id="WP_342325497.1">
    <property type="nucleotide sequence ID" value="NZ_CP151800.1"/>
</dbReference>